<gene>
    <name evidence="2" type="primary">PowCR01_000184600</name>
    <name evidence="2" type="ORF">POWCR01_000184600</name>
</gene>
<dbReference type="OrthoDB" id="381445at2759"/>
<protein>
    <submittedName>
        <fullName evidence="2">Plasmodium vivax Vir protein, putative</fullName>
    </submittedName>
</protein>
<accession>A0A1C3KJP1</accession>
<reference evidence="2 3" key="1">
    <citation type="submission" date="2016-06" db="EMBL/GenBank/DDBJ databases">
        <authorList>
            <consortium name="Pathogen Informatics"/>
        </authorList>
    </citation>
    <scope>NUCLEOTIDE SEQUENCE [LARGE SCALE GENOMIC DNA]</scope>
</reference>
<dbReference type="Pfam" id="PF05795">
    <property type="entry name" value="Plasmodium_Vir"/>
    <property type="match status" value="2"/>
</dbReference>
<dbReference type="VEuPathDB" id="PlasmoDB:PocGH01_00054300"/>
<keyword evidence="1" id="KW-1133">Transmembrane helix</keyword>
<evidence type="ECO:0000313" key="2">
    <source>
        <dbReference type="EMBL" id="SBT74102.1"/>
    </source>
</evidence>
<dbReference type="InterPro" id="IPR008780">
    <property type="entry name" value="Plasmodium_Vir"/>
</dbReference>
<organism evidence="2 3">
    <name type="scientific">Plasmodium ovale</name>
    <name type="common">malaria parasite P. ovale</name>
    <dbReference type="NCBI Taxonomy" id="36330"/>
    <lineage>
        <taxon>Eukaryota</taxon>
        <taxon>Sar</taxon>
        <taxon>Alveolata</taxon>
        <taxon>Apicomplexa</taxon>
        <taxon>Aconoidasida</taxon>
        <taxon>Haemosporida</taxon>
        <taxon>Plasmodiidae</taxon>
        <taxon>Plasmodium</taxon>
        <taxon>Plasmodium (Plasmodium)</taxon>
    </lineage>
</organism>
<dbReference type="VEuPathDB" id="PlasmoDB:POWCR01_000184600"/>
<dbReference type="AlphaFoldDB" id="A0A1C3KJP1"/>
<name>A0A1C3KJP1_PLAOA</name>
<evidence type="ECO:0000313" key="3">
    <source>
        <dbReference type="Proteomes" id="UP000243200"/>
    </source>
</evidence>
<sequence>MEEAEKILTNLSKYELYKKFNEKYDYKNQYSSYCSNMNYLSIWYSDVLEVCYMFAKNLINLHKIMSEEKDSTERCRYFNFWITDYVRKMLKTKWQDNDHINSLLQGFYGVQHVIKSASQNYKCSFDYRSSVTLDLWKGWKDIHDYIRNYNDINERINSHGTYCKLYSNYFVYIKELQEKYVKECCQNPSDKCPNEMDLGYFCTTNILFKKLECSETKGIEAAALDKERDEDLDGQREIGRSPIPVTLPESDQDVIGDSFNNNSDYYAKIGVPLSFLGILSTFFYLYNFTTFGNWIRSKVLKKNIKINADVDAQNLMAQELNKDDENFYNDGYNITYHPS</sequence>
<proteinExistence type="predicted"/>
<keyword evidence="1" id="KW-0812">Transmembrane</keyword>
<dbReference type="Proteomes" id="UP000243200">
    <property type="component" value="Unassembled WGS sequence"/>
</dbReference>
<feature type="transmembrane region" description="Helical" evidence="1">
    <location>
        <begin position="265"/>
        <end position="286"/>
    </location>
</feature>
<evidence type="ECO:0000256" key="1">
    <source>
        <dbReference type="SAM" id="Phobius"/>
    </source>
</evidence>
<keyword evidence="1" id="KW-0472">Membrane</keyword>
<dbReference type="EMBL" id="FLRJ01000640">
    <property type="protein sequence ID" value="SBT74102.1"/>
    <property type="molecule type" value="Genomic_DNA"/>
</dbReference>